<feature type="transmembrane region" description="Helical" evidence="10">
    <location>
        <begin position="340"/>
        <end position="361"/>
    </location>
</feature>
<feature type="transmembrane region" description="Helical" evidence="10">
    <location>
        <begin position="98"/>
        <end position="116"/>
    </location>
</feature>
<evidence type="ECO:0000313" key="13">
    <source>
        <dbReference type="Proteomes" id="UP001303222"/>
    </source>
</evidence>
<protein>
    <recommendedName>
        <fullName evidence="11">Major facilitator superfamily (MFS) profile domain-containing protein</fullName>
    </recommendedName>
</protein>
<feature type="transmembrane region" description="Helical" evidence="10">
    <location>
        <begin position="310"/>
        <end position="333"/>
    </location>
</feature>
<feature type="compositionally biased region" description="Low complexity" evidence="9">
    <location>
        <begin position="611"/>
        <end position="622"/>
    </location>
</feature>
<feature type="transmembrane region" description="Helical" evidence="10">
    <location>
        <begin position="381"/>
        <end position="404"/>
    </location>
</feature>
<dbReference type="InterPro" id="IPR020846">
    <property type="entry name" value="MFS_dom"/>
</dbReference>
<dbReference type="InterPro" id="IPR003663">
    <property type="entry name" value="Sugar/inositol_transpt"/>
</dbReference>
<dbReference type="Gene3D" id="1.20.1250.20">
    <property type="entry name" value="MFS general substrate transporter like domains"/>
    <property type="match status" value="1"/>
</dbReference>
<dbReference type="Pfam" id="PF00083">
    <property type="entry name" value="Sugar_tr"/>
    <property type="match status" value="1"/>
</dbReference>
<dbReference type="GO" id="GO:0005351">
    <property type="term" value="F:carbohydrate:proton symporter activity"/>
    <property type="evidence" value="ECO:0007669"/>
    <property type="project" value="TreeGrafter"/>
</dbReference>
<sequence length="622" mass="67873">MALFTRPPDEKGSVWFSVLIGVFVAFGGLLFGYDTGTISGIIAMKYWQQHFSTGYTDVEGHLTISPSQSSVIVSVLSAGTFFGALVSPLLADKLGRRWGLIISSWVFNFGVLMQVISVRIPLFTAGRFFAGVGVGLLSALVPLYQSETAPKWIRGLIVGAYQLAITIGILLAAIINSSTHLRDDTGSYRIPIALQWLFSLILNIGMHFLPETPRYCIKRGDMPGATQALARLRRLMSTDPAITKEMEEIRDNYKYEMSLGSSSYKDCFRKGMRKRMFTGMALQILQQLTGVNFIFYYGTQFFQNSGISSAFLISMILAMVNVLSTVPAVLVFDKLGRRPLLLWGGVGMCICQLIVATLGTTTTGQTASGVITVLNVAGQKASVAFVCLFIACFAATWGPLAWVVTSELYPLKHRSQMLSFSTATNTQIANFPVQQQWAFNWAIAYSTPYLVNYGPGYANLQSKIFFIWGVSCLICVLFVYFFIYETKGLSLEEVDEMYQSDGLKAKDSSKWRPSVHFQGIPLTEVTYNKNTDGSPAGSEDSPAAETTERADGENVAHAAAPVAGLPPQPASPLVAVQTATLGPVQADTHPYPPLRPLKSVPSLRTCDEGNRPSSRGPRSSGP</sequence>
<dbReference type="AlphaFoldDB" id="A0AAN6NP59"/>
<dbReference type="InterPro" id="IPR005829">
    <property type="entry name" value="Sugar_transporter_CS"/>
</dbReference>
<gene>
    <name evidence="12" type="ORF">QBC32DRAFT_219651</name>
</gene>
<evidence type="ECO:0000256" key="4">
    <source>
        <dbReference type="ARBA" id="ARBA00022692"/>
    </source>
</evidence>
<dbReference type="InterPro" id="IPR050360">
    <property type="entry name" value="MFS_Sugar_Transporters"/>
</dbReference>
<comment type="similarity">
    <text evidence="2 8">Belongs to the major facilitator superfamily. Sugar transporter (TC 2.A.1.1) family.</text>
</comment>
<dbReference type="Proteomes" id="UP001303222">
    <property type="component" value="Unassembled WGS sequence"/>
</dbReference>
<dbReference type="PROSITE" id="PS00217">
    <property type="entry name" value="SUGAR_TRANSPORT_2"/>
    <property type="match status" value="1"/>
</dbReference>
<feature type="domain" description="Major facilitator superfamily (MFS) profile" evidence="11">
    <location>
        <begin position="20"/>
        <end position="487"/>
    </location>
</feature>
<evidence type="ECO:0000259" key="11">
    <source>
        <dbReference type="PROSITE" id="PS50850"/>
    </source>
</evidence>
<dbReference type="GO" id="GO:0005536">
    <property type="term" value="F:D-glucose binding"/>
    <property type="evidence" value="ECO:0007669"/>
    <property type="project" value="UniProtKB-ARBA"/>
</dbReference>
<evidence type="ECO:0000256" key="6">
    <source>
        <dbReference type="ARBA" id="ARBA00023136"/>
    </source>
</evidence>
<evidence type="ECO:0000256" key="9">
    <source>
        <dbReference type="SAM" id="MobiDB-lite"/>
    </source>
</evidence>
<keyword evidence="5 10" id="KW-1133">Transmembrane helix</keyword>
<proteinExistence type="inferred from homology"/>
<evidence type="ECO:0000256" key="10">
    <source>
        <dbReference type="SAM" id="Phobius"/>
    </source>
</evidence>
<dbReference type="SUPFAM" id="SSF103473">
    <property type="entry name" value="MFS general substrate transporter"/>
    <property type="match status" value="1"/>
</dbReference>
<dbReference type="GO" id="GO:0005886">
    <property type="term" value="C:plasma membrane"/>
    <property type="evidence" value="ECO:0007669"/>
    <property type="project" value="UniProtKB-ARBA"/>
</dbReference>
<evidence type="ECO:0000256" key="1">
    <source>
        <dbReference type="ARBA" id="ARBA00004141"/>
    </source>
</evidence>
<feature type="transmembrane region" description="Helical" evidence="10">
    <location>
        <begin position="188"/>
        <end position="209"/>
    </location>
</feature>
<dbReference type="NCBIfam" id="TIGR00879">
    <property type="entry name" value="SP"/>
    <property type="match status" value="1"/>
</dbReference>
<feature type="transmembrane region" description="Helical" evidence="10">
    <location>
        <begin position="122"/>
        <end position="144"/>
    </location>
</feature>
<keyword evidence="4 10" id="KW-0812">Transmembrane</keyword>
<evidence type="ECO:0000313" key="12">
    <source>
        <dbReference type="EMBL" id="KAK3949464.1"/>
    </source>
</evidence>
<evidence type="ECO:0000256" key="5">
    <source>
        <dbReference type="ARBA" id="ARBA00022989"/>
    </source>
</evidence>
<dbReference type="InterPro" id="IPR036259">
    <property type="entry name" value="MFS_trans_sf"/>
</dbReference>
<keyword evidence="6 10" id="KW-0472">Membrane</keyword>
<comment type="caution">
    <text evidence="12">The sequence shown here is derived from an EMBL/GenBank/DDBJ whole genome shotgun (WGS) entry which is preliminary data.</text>
</comment>
<dbReference type="EMBL" id="MU859213">
    <property type="protein sequence ID" value="KAK3949464.1"/>
    <property type="molecule type" value="Genomic_DNA"/>
</dbReference>
<reference evidence="12" key="2">
    <citation type="submission" date="2023-06" db="EMBL/GenBank/DDBJ databases">
        <authorList>
            <consortium name="Lawrence Berkeley National Laboratory"/>
            <person name="Mondo S.J."/>
            <person name="Hensen N."/>
            <person name="Bonometti L."/>
            <person name="Westerberg I."/>
            <person name="Brannstrom I.O."/>
            <person name="Guillou S."/>
            <person name="Cros-Aarteil S."/>
            <person name="Calhoun S."/>
            <person name="Haridas S."/>
            <person name="Kuo A."/>
            <person name="Pangilinan J."/>
            <person name="Riley R."/>
            <person name="Labutti K."/>
            <person name="Andreopoulos B."/>
            <person name="Lipzen A."/>
            <person name="Chen C."/>
            <person name="Yanf M."/>
            <person name="Daum C."/>
            <person name="Ng V."/>
            <person name="Clum A."/>
            <person name="Steindorff A."/>
            <person name="Ohm R."/>
            <person name="Martin F."/>
            <person name="Silar P."/>
            <person name="Natvig D."/>
            <person name="Lalanne C."/>
            <person name="Gautier V."/>
            <person name="Ament-Velasquez S.L."/>
            <person name="Kruys A."/>
            <person name="Hutchinson M.I."/>
            <person name="Powell A.J."/>
            <person name="Barry K."/>
            <person name="Miller A.N."/>
            <person name="Grigoriev I.V."/>
            <person name="Debuchy R."/>
            <person name="Gladieux P."/>
            <person name="Thoren M.H."/>
            <person name="Johannesson H."/>
        </authorList>
    </citation>
    <scope>NUCLEOTIDE SEQUENCE</scope>
    <source>
        <strain evidence="12">CBS 626.80</strain>
    </source>
</reference>
<keyword evidence="13" id="KW-1185">Reference proteome</keyword>
<evidence type="ECO:0000256" key="7">
    <source>
        <dbReference type="ARBA" id="ARBA00023180"/>
    </source>
</evidence>
<keyword evidence="7" id="KW-0325">Glycoprotein</keyword>
<evidence type="ECO:0000256" key="2">
    <source>
        <dbReference type="ARBA" id="ARBA00010992"/>
    </source>
</evidence>
<organism evidence="12 13">
    <name type="scientific">Pseudoneurospora amorphoporcata</name>
    <dbReference type="NCBI Taxonomy" id="241081"/>
    <lineage>
        <taxon>Eukaryota</taxon>
        <taxon>Fungi</taxon>
        <taxon>Dikarya</taxon>
        <taxon>Ascomycota</taxon>
        <taxon>Pezizomycotina</taxon>
        <taxon>Sordariomycetes</taxon>
        <taxon>Sordariomycetidae</taxon>
        <taxon>Sordariales</taxon>
        <taxon>Sordariaceae</taxon>
        <taxon>Pseudoneurospora</taxon>
    </lineage>
</organism>
<keyword evidence="3 8" id="KW-0813">Transport</keyword>
<feature type="transmembrane region" description="Helical" evidence="10">
    <location>
        <begin position="156"/>
        <end position="176"/>
    </location>
</feature>
<feature type="transmembrane region" description="Helical" evidence="10">
    <location>
        <begin position="464"/>
        <end position="483"/>
    </location>
</feature>
<feature type="transmembrane region" description="Helical" evidence="10">
    <location>
        <begin position="277"/>
        <end position="298"/>
    </location>
</feature>
<accession>A0AAN6NP59</accession>
<dbReference type="PANTHER" id="PTHR48022">
    <property type="entry name" value="PLASTIDIC GLUCOSE TRANSPORTER 4"/>
    <property type="match status" value="1"/>
</dbReference>
<name>A0AAN6NP59_9PEZI</name>
<dbReference type="CDD" id="cd17356">
    <property type="entry name" value="MFS_HXT"/>
    <property type="match status" value="1"/>
</dbReference>
<dbReference type="PANTHER" id="PTHR48022:SF17">
    <property type="entry name" value="HEXOSE TRANSPORTER"/>
    <property type="match status" value="1"/>
</dbReference>
<reference evidence="12" key="1">
    <citation type="journal article" date="2023" name="Mol. Phylogenet. Evol.">
        <title>Genome-scale phylogeny and comparative genomics of the fungal order Sordariales.</title>
        <authorList>
            <person name="Hensen N."/>
            <person name="Bonometti L."/>
            <person name="Westerberg I."/>
            <person name="Brannstrom I.O."/>
            <person name="Guillou S."/>
            <person name="Cros-Aarteil S."/>
            <person name="Calhoun S."/>
            <person name="Haridas S."/>
            <person name="Kuo A."/>
            <person name="Mondo S."/>
            <person name="Pangilinan J."/>
            <person name="Riley R."/>
            <person name="LaButti K."/>
            <person name="Andreopoulos B."/>
            <person name="Lipzen A."/>
            <person name="Chen C."/>
            <person name="Yan M."/>
            <person name="Daum C."/>
            <person name="Ng V."/>
            <person name="Clum A."/>
            <person name="Steindorff A."/>
            <person name="Ohm R.A."/>
            <person name="Martin F."/>
            <person name="Silar P."/>
            <person name="Natvig D.O."/>
            <person name="Lalanne C."/>
            <person name="Gautier V."/>
            <person name="Ament-Velasquez S.L."/>
            <person name="Kruys A."/>
            <person name="Hutchinson M.I."/>
            <person name="Powell A.J."/>
            <person name="Barry K."/>
            <person name="Miller A.N."/>
            <person name="Grigoriev I.V."/>
            <person name="Debuchy R."/>
            <person name="Gladieux P."/>
            <person name="Hiltunen Thoren M."/>
            <person name="Johannesson H."/>
        </authorList>
    </citation>
    <scope>NUCLEOTIDE SEQUENCE</scope>
    <source>
        <strain evidence="12">CBS 626.80</strain>
    </source>
</reference>
<dbReference type="PROSITE" id="PS50850">
    <property type="entry name" value="MFS"/>
    <property type="match status" value="1"/>
</dbReference>
<dbReference type="FunFam" id="1.20.1250.20:FF:000115">
    <property type="entry name" value="High-affinity glucose transporter"/>
    <property type="match status" value="1"/>
</dbReference>
<feature type="region of interest" description="Disordered" evidence="9">
    <location>
        <begin position="584"/>
        <end position="622"/>
    </location>
</feature>
<dbReference type="InterPro" id="IPR005828">
    <property type="entry name" value="MFS_sugar_transport-like"/>
</dbReference>
<dbReference type="GO" id="GO:0010255">
    <property type="term" value="P:glucose mediated signaling pathway"/>
    <property type="evidence" value="ECO:0007669"/>
    <property type="project" value="UniProtKB-ARBA"/>
</dbReference>
<comment type="subcellular location">
    <subcellularLocation>
        <location evidence="1">Membrane</location>
        <topology evidence="1">Multi-pass membrane protein</topology>
    </subcellularLocation>
</comment>
<feature type="transmembrane region" description="Helical" evidence="10">
    <location>
        <begin position="12"/>
        <end position="33"/>
    </location>
</feature>
<evidence type="ECO:0000256" key="3">
    <source>
        <dbReference type="ARBA" id="ARBA00022448"/>
    </source>
</evidence>
<dbReference type="PRINTS" id="PR00171">
    <property type="entry name" value="SUGRTRNSPORT"/>
</dbReference>
<feature type="region of interest" description="Disordered" evidence="9">
    <location>
        <begin position="527"/>
        <end position="555"/>
    </location>
</feature>
<evidence type="ECO:0000256" key="8">
    <source>
        <dbReference type="RuleBase" id="RU003346"/>
    </source>
</evidence>
<feature type="transmembrane region" description="Helical" evidence="10">
    <location>
        <begin position="71"/>
        <end position="91"/>
    </location>
</feature>